<evidence type="ECO:0000256" key="1">
    <source>
        <dbReference type="SAM" id="MobiDB-lite"/>
    </source>
</evidence>
<dbReference type="Proteomes" id="UP000262538">
    <property type="component" value="Unassembled WGS sequence"/>
</dbReference>
<organism evidence="2 3">
    <name type="scientific">Microbispora triticiradicis</name>
    <dbReference type="NCBI Taxonomy" id="2200763"/>
    <lineage>
        <taxon>Bacteria</taxon>
        <taxon>Bacillati</taxon>
        <taxon>Actinomycetota</taxon>
        <taxon>Actinomycetes</taxon>
        <taxon>Streptosporangiales</taxon>
        <taxon>Streptosporangiaceae</taxon>
        <taxon>Microbispora</taxon>
    </lineage>
</organism>
<reference evidence="2 3" key="1">
    <citation type="submission" date="2018-08" db="EMBL/GenBank/DDBJ databases">
        <title>Microbispora. triticiradicis sp. nov., a novel actinomycete isolated from the root of wheat (Triticum aestivum L.)).</title>
        <authorList>
            <person name="Han C."/>
        </authorList>
    </citation>
    <scope>NUCLEOTIDE SEQUENCE [LARGE SCALE GENOMIC DNA]</scope>
    <source>
        <strain evidence="2 3">NEAU-HRDPA2-9</strain>
    </source>
</reference>
<protein>
    <submittedName>
        <fullName evidence="2">Uncharacterized protein</fullName>
    </submittedName>
</protein>
<evidence type="ECO:0000313" key="3">
    <source>
        <dbReference type="Proteomes" id="UP000262538"/>
    </source>
</evidence>
<feature type="non-terminal residue" evidence="2">
    <location>
        <position position="150"/>
    </location>
</feature>
<dbReference type="EMBL" id="QFZU02000087">
    <property type="protein sequence ID" value="RGA03232.1"/>
    <property type="molecule type" value="Genomic_DNA"/>
</dbReference>
<sequence length="150" mass="14839">MTAVPVQEAFRPASDPVVTVKNTRPVVLAIVPPAVQDDPEVRDETYAEDPAPAAPEAAAPEAAACVDALVAVLEGALVGATAAGLAPDESRRAEAAAAKCREPVPGASSGSAASIRAVVQNFRTVRCSAAVSAASCTAGRGPAAAVAVRA</sequence>
<name>A0ABX9LGY0_9ACTN</name>
<gene>
    <name evidence="2" type="ORF">DI270_020200</name>
</gene>
<evidence type="ECO:0000313" key="2">
    <source>
        <dbReference type="EMBL" id="RGA03232.1"/>
    </source>
</evidence>
<feature type="region of interest" description="Disordered" evidence="1">
    <location>
        <begin position="36"/>
        <end position="55"/>
    </location>
</feature>
<accession>A0ABX9LGY0</accession>
<proteinExistence type="predicted"/>
<comment type="caution">
    <text evidence="2">The sequence shown here is derived from an EMBL/GenBank/DDBJ whole genome shotgun (WGS) entry which is preliminary data.</text>
</comment>
<keyword evidence="3" id="KW-1185">Reference proteome</keyword>